<evidence type="ECO:0000256" key="12">
    <source>
        <dbReference type="ARBA" id="ARBA00023306"/>
    </source>
</evidence>
<feature type="region of interest" description="Disordered" evidence="15">
    <location>
        <begin position="1159"/>
        <end position="1189"/>
    </location>
</feature>
<dbReference type="CDD" id="cd03273">
    <property type="entry name" value="ABC_SMC2_euk"/>
    <property type="match status" value="1"/>
</dbReference>
<evidence type="ECO:0000256" key="6">
    <source>
        <dbReference type="ARBA" id="ARBA00022741"/>
    </source>
</evidence>
<evidence type="ECO:0000256" key="13">
    <source>
        <dbReference type="PIRNR" id="PIRNR005719"/>
    </source>
</evidence>
<feature type="compositionally biased region" description="Basic and acidic residues" evidence="15">
    <location>
        <begin position="1171"/>
        <end position="1182"/>
    </location>
</feature>
<comment type="similarity">
    <text evidence="3">Belongs to the SMC family. SMC2 subfamily.</text>
</comment>
<evidence type="ECO:0000313" key="17">
    <source>
        <dbReference type="Ensembl" id="ENSAOWP00000028297.1"/>
    </source>
</evidence>
<dbReference type="FunFam" id="3.40.50.300:FF:000385">
    <property type="entry name" value="Structural maintenance of chromosomes 2"/>
    <property type="match status" value="1"/>
</dbReference>
<evidence type="ECO:0000256" key="11">
    <source>
        <dbReference type="ARBA" id="ARBA00023242"/>
    </source>
</evidence>
<feature type="domain" description="SMC hinge" evidence="16">
    <location>
        <begin position="507"/>
        <end position="627"/>
    </location>
</feature>
<dbReference type="InterPro" id="IPR036277">
    <property type="entry name" value="SMC_hinge_sf"/>
</dbReference>
<dbReference type="InterPro" id="IPR024704">
    <property type="entry name" value="SMC"/>
</dbReference>
<accession>A0A8B9QP89</accession>
<evidence type="ECO:0000256" key="4">
    <source>
        <dbReference type="ARBA" id="ARBA00022454"/>
    </source>
</evidence>
<dbReference type="Ensembl" id="ENSAOWT00000032057.1">
    <property type="protein sequence ID" value="ENSAOWP00000028297.1"/>
    <property type="gene ID" value="ENSAOWG00000019048.1"/>
</dbReference>
<dbReference type="GO" id="GO:0005524">
    <property type="term" value="F:ATP binding"/>
    <property type="evidence" value="ECO:0007669"/>
    <property type="project" value="UniProtKB-KW"/>
</dbReference>
<evidence type="ECO:0000256" key="14">
    <source>
        <dbReference type="SAM" id="Coils"/>
    </source>
</evidence>
<dbReference type="InterPro" id="IPR003395">
    <property type="entry name" value="RecF/RecN/SMC_N"/>
</dbReference>
<comment type="subcellular location">
    <subcellularLocation>
        <location evidence="2">Chromosome</location>
    </subcellularLocation>
    <subcellularLocation>
        <location evidence="1 13">Nucleus</location>
    </subcellularLocation>
</comment>
<proteinExistence type="inferred from homology"/>
<dbReference type="GO" id="GO:0030261">
    <property type="term" value="P:chromosome condensation"/>
    <property type="evidence" value="ECO:0007669"/>
    <property type="project" value="UniProtKB-KW"/>
</dbReference>
<keyword evidence="7" id="KW-0498">Mitosis</keyword>
<evidence type="ECO:0000256" key="2">
    <source>
        <dbReference type="ARBA" id="ARBA00004286"/>
    </source>
</evidence>
<dbReference type="Proteomes" id="UP000694424">
    <property type="component" value="Unplaced"/>
</dbReference>
<keyword evidence="5" id="KW-0132">Cell division</keyword>
<reference evidence="17" key="2">
    <citation type="submission" date="2025-09" db="UniProtKB">
        <authorList>
            <consortium name="Ensembl"/>
        </authorList>
    </citation>
    <scope>IDENTIFICATION</scope>
</reference>
<dbReference type="GO" id="GO:0005634">
    <property type="term" value="C:nucleus"/>
    <property type="evidence" value="ECO:0007669"/>
    <property type="project" value="UniProtKB-SubCell"/>
</dbReference>
<dbReference type="Pfam" id="PF06470">
    <property type="entry name" value="SMC_hinge"/>
    <property type="match status" value="1"/>
</dbReference>
<keyword evidence="9 14" id="KW-0175">Coiled coil</keyword>
<keyword evidence="10" id="KW-0226">DNA condensation</keyword>
<keyword evidence="8" id="KW-0067">ATP-binding</keyword>
<dbReference type="SMART" id="SM00968">
    <property type="entry name" value="SMC_hinge"/>
    <property type="match status" value="1"/>
</dbReference>
<evidence type="ECO:0000256" key="1">
    <source>
        <dbReference type="ARBA" id="ARBA00004123"/>
    </source>
</evidence>
<evidence type="ECO:0000259" key="16">
    <source>
        <dbReference type="SMART" id="SM00968"/>
    </source>
</evidence>
<evidence type="ECO:0000256" key="8">
    <source>
        <dbReference type="ARBA" id="ARBA00022840"/>
    </source>
</evidence>
<dbReference type="GO" id="GO:0005694">
    <property type="term" value="C:chromosome"/>
    <property type="evidence" value="ECO:0007669"/>
    <property type="project" value="UniProtKB-SubCell"/>
</dbReference>
<evidence type="ECO:0000256" key="9">
    <source>
        <dbReference type="ARBA" id="ARBA00023054"/>
    </source>
</evidence>
<dbReference type="FunFam" id="1.20.1060.20:FF:000005">
    <property type="entry name" value="Structural maintenance of chromosomes 2"/>
    <property type="match status" value="1"/>
</dbReference>
<dbReference type="AlphaFoldDB" id="A0A8B9QP89"/>
<feature type="region of interest" description="Disordered" evidence="15">
    <location>
        <begin position="767"/>
        <end position="801"/>
    </location>
</feature>
<dbReference type="Gene3D" id="3.40.50.300">
    <property type="entry name" value="P-loop containing nucleotide triphosphate hydrolases"/>
    <property type="match status" value="2"/>
</dbReference>
<keyword evidence="18" id="KW-1185">Reference proteome</keyword>
<dbReference type="InterPro" id="IPR027417">
    <property type="entry name" value="P-loop_NTPase"/>
</dbReference>
<keyword evidence="11 13" id="KW-0539">Nucleus</keyword>
<dbReference type="Gene3D" id="3.30.70.1620">
    <property type="match status" value="1"/>
</dbReference>
<dbReference type="SUPFAM" id="SSF52540">
    <property type="entry name" value="P-loop containing nucleoside triphosphate hydrolases"/>
    <property type="match status" value="1"/>
</dbReference>
<dbReference type="FunFam" id="3.30.70.1620:FF:000005">
    <property type="entry name" value="Structural maintenance of chromosomes 2"/>
    <property type="match status" value="1"/>
</dbReference>
<feature type="compositionally biased region" description="Polar residues" evidence="15">
    <location>
        <begin position="1159"/>
        <end position="1170"/>
    </location>
</feature>
<evidence type="ECO:0000256" key="3">
    <source>
        <dbReference type="ARBA" id="ARBA00005231"/>
    </source>
</evidence>
<evidence type="ECO:0000256" key="5">
    <source>
        <dbReference type="ARBA" id="ARBA00022618"/>
    </source>
</evidence>
<dbReference type="PIRSF" id="PIRSF005719">
    <property type="entry name" value="SMC"/>
    <property type="match status" value="1"/>
</dbReference>
<keyword evidence="4" id="KW-0158">Chromosome</keyword>
<dbReference type="InterPro" id="IPR010935">
    <property type="entry name" value="SMC_hinge"/>
</dbReference>
<feature type="coiled-coil region" evidence="14">
    <location>
        <begin position="304"/>
        <end position="359"/>
    </location>
</feature>
<name>A0A8B9QP89_APTOW</name>
<protein>
    <recommendedName>
        <fullName evidence="13">Structural maintenance of chromosomes protein</fullName>
    </recommendedName>
</protein>
<evidence type="ECO:0000256" key="15">
    <source>
        <dbReference type="SAM" id="MobiDB-lite"/>
    </source>
</evidence>
<evidence type="ECO:0000256" key="10">
    <source>
        <dbReference type="ARBA" id="ARBA00023067"/>
    </source>
</evidence>
<feature type="coiled-coil region" evidence="14">
    <location>
        <begin position="971"/>
        <end position="998"/>
    </location>
</feature>
<evidence type="ECO:0000313" key="18">
    <source>
        <dbReference type="Proteomes" id="UP000694424"/>
    </source>
</evidence>
<dbReference type="Gene3D" id="1.20.1060.20">
    <property type="match status" value="1"/>
</dbReference>
<dbReference type="InterPro" id="IPR027120">
    <property type="entry name" value="Smc2_ABC"/>
</dbReference>
<keyword evidence="12" id="KW-0131">Cell cycle</keyword>
<feature type="coiled-coil region" evidence="14">
    <location>
        <begin position="233"/>
        <end position="277"/>
    </location>
</feature>
<evidence type="ECO:0000256" key="7">
    <source>
        <dbReference type="ARBA" id="ARBA00022776"/>
    </source>
</evidence>
<reference evidence="17" key="1">
    <citation type="submission" date="2025-08" db="UniProtKB">
        <authorList>
            <consortium name="Ensembl"/>
        </authorList>
    </citation>
    <scope>IDENTIFICATION</scope>
</reference>
<dbReference type="SUPFAM" id="SSF75553">
    <property type="entry name" value="Smc hinge domain"/>
    <property type="match status" value="1"/>
</dbReference>
<feature type="coiled-coil region" evidence="14">
    <location>
        <begin position="396"/>
        <end position="489"/>
    </location>
</feature>
<sequence>MHIKTIIVEGFKSYAQRTEINGFDPLFNAITGLNGSGKSNILDSICFLLGITNLSQVRAANLQDLVYKNGQAGITKATVSITFDNSDKKQSPLGFEANDEITVTRQVVIGGRNKYLINGVNATNTRVQDLFCSVGLNVNNPHFLIMQVLSMIEEAAGTRMYECKKIAAQKTIEKKEAKLKEIQTILEEEITPTLQKLKEERSSYLEYQKVTRAIEHLSRLYIAYQFVLAEETKVRSADALKEMQANIEKLQESIAENEKKVRQLNEEIAEMEKIRDKEFGGALRSLEGALSEIQRVDTRAQSALDLKKQNLKSEESKRKELLKSMEEDSKALASKEKEVKKIQEELNALQEASKKDADALAVAQKRFNAMSAGLSSNDDGEEATLAGQMLTCKNEISKAVTEAKQAEMKLKYAQKELKTKQAEVKKMDGGYKKDQEAFEAVRKMKEKLENEMKKLNYEDIKEETLLAKKKELTRDISRLRELYEGLMARFPNLHFEYKDPEKNWNPNHVKGLVASLIIVKDISTAKALEVVAGGKLYNVVVDTEVTGKKLLEKGELKRRYTIIPLNRISARCVGQETVKLAKSLVGSDNLHLALSLVGYESELQKAMEYVFGTTLVCDNMDNAKRVTFDKRIMTKSVTLEGDTFDPQGTLSGGACSQAAPILSKLQEMKDTEVELRAKESELETVEKELASLKNVAEKYRELKQQWEMKSEEAELLQTKLQQSAYHKQEEELDALKKTIEQCEETLRKTKESQKKAEEKYKVLENKMKNAEAEREKELKEAQQKLDDTKKKADASSKKMKEKQQEVEALVLELEELKREQSSYKQQVEAADEAIKSFQEQVNAMAAEVSKTKELVEKAQKELAKQKEIIAVQDKEIKAKSAETVTYREQNNELQLKVEALEHNINKHEQETAEAAAKVAKMLKEYEWIASEKPLFGQPNTAYDFKTNSPKEAGQKLQKLQEKKEQLGRNVNMRAMNMLSEAEERYNDLMKKKRIVENDKSKILATIEELDQKKNEALYIAWQKVNKDFGSIFSTLLPGAKAMLAATKCQNVLDGLEFRVALGNMWKENLTELSGGQRSLVALSLILAMLLFKPAPIYILDEVDAALDLSHTQNIGQMLHTHFRHSQFIVVSLKDGMFNNANVLYKTKFVDGVSTVARYDQSQSRRSTSGGNKDKTQSKEKTRGLGNLVR</sequence>
<dbReference type="GO" id="GO:0016887">
    <property type="term" value="F:ATP hydrolysis activity"/>
    <property type="evidence" value="ECO:0007669"/>
    <property type="project" value="InterPro"/>
</dbReference>
<organism evidence="17 18">
    <name type="scientific">Apteryx owenii</name>
    <name type="common">Little spotted kiwi</name>
    <dbReference type="NCBI Taxonomy" id="8824"/>
    <lineage>
        <taxon>Eukaryota</taxon>
        <taxon>Metazoa</taxon>
        <taxon>Chordata</taxon>
        <taxon>Craniata</taxon>
        <taxon>Vertebrata</taxon>
        <taxon>Euteleostomi</taxon>
        <taxon>Archelosauria</taxon>
        <taxon>Archosauria</taxon>
        <taxon>Dinosauria</taxon>
        <taxon>Saurischia</taxon>
        <taxon>Theropoda</taxon>
        <taxon>Coelurosauria</taxon>
        <taxon>Aves</taxon>
        <taxon>Palaeognathae</taxon>
        <taxon>Apterygiformes</taxon>
        <taxon>Apterygidae</taxon>
        <taxon>Apteryx</taxon>
    </lineage>
</organism>
<dbReference type="PANTHER" id="PTHR43977">
    <property type="entry name" value="STRUCTURAL MAINTENANCE OF CHROMOSOMES PROTEIN 3"/>
    <property type="match status" value="1"/>
</dbReference>
<keyword evidence="6" id="KW-0547">Nucleotide-binding</keyword>
<dbReference type="GO" id="GO:0051301">
    <property type="term" value="P:cell division"/>
    <property type="evidence" value="ECO:0007669"/>
    <property type="project" value="UniProtKB-KW"/>
</dbReference>
<dbReference type="Pfam" id="PF02463">
    <property type="entry name" value="SMC_N"/>
    <property type="match status" value="1"/>
</dbReference>